<dbReference type="EMBL" id="CZQA01000001">
    <property type="protein sequence ID" value="CUS32129.1"/>
    <property type="molecule type" value="Genomic_DNA"/>
</dbReference>
<gene>
    <name evidence="1" type="ORF">COMA1_10434</name>
</gene>
<reference evidence="1 2" key="1">
    <citation type="submission" date="2015-10" db="EMBL/GenBank/DDBJ databases">
        <authorList>
            <person name="Gilbert D.G."/>
        </authorList>
    </citation>
    <scope>NUCLEOTIDE SEQUENCE [LARGE SCALE GENOMIC DNA]</scope>
    <source>
        <strain evidence="1">COMA1</strain>
    </source>
</reference>
<protein>
    <submittedName>
        <fullName evidence="1">Uncharacterized protein</fullName>
    </submittedName>
</protein>
<accession>A0A0S4L3A7</accession>
<keyword evidence="2" id="KW-1185">Reference proteome</keyword>
<name>A0A0S4L3A7_9BACT</name>
<organism evidence="1 2">
    <name type="scientific">Candidatus Nitrospira nitrosa</name>
    <dbReference type="NCBI Taxonomy" id="1742972"/>
    <lineage>
        <taxon>Bacteria</taxon>
        <taxon>Pseudomonadati</taxon>
        <taxon>Nitrospirota</taxon>
        <taxon>Nitrospiria</taxon>
        <taxon>Nitrospirales</taxon>
        <taxon>Nitrospiraceae</taxon>
        <taxon>Nitrospira</taxon>
    </lineage>
</organism>
<evidence type="ECO:0000313" key="2">
    <source>
        <dbReference type="Proteomes" id="UP000199032"/>
    </source>
</evidence>
<proteinExistence type="predicted"/>
<sequence length="68" mass="7354">MNGKILNHCPRNTCFEPSSLRVGLVPGAAHSGLHKNSVIAKNVVEMFDAVLMPQELEDAQKGCPARPQ</sequence>
<dbReference type="STRING" id="1742972.COMA1_10434"/>
<dbReference type="Proteomes" id="UP000199032">
    <property type="component" value="Unassembled WGS sequence"/>
</dbReference>
<evidence type="ECO:0000313" key="1">
    <source>
        <dbReference type="EMBL" id="CUS32129.1"/>
    </source>
</evidence>
<dbReference type="AlphaFoldDB" id="A0A0S4L3A7"/>